<dbReference type="GO" id="GO:0017069">
    <property type="term" value="F:snRNA binding"/>
    <property type="evidence" value="ECO:0007669"/>
    <property type="project" value="TreeGrafter"/>
</dbReference>
<evidence type="ECO:0000256" key="6">
    <source>
        <dbReference type="PROSITE-ProRule" id="PRU00176"/>
    </source>
</evidence>
<accession>A0A7R8YX09</accession>
<dbReference type="OrthoDB" id="6159137at2759"/>
<reference evidence="9 10" key="1">
    <citation type="submission" date="2020-11" db="EMBL/GenBank/DDBJ databases">
        <authorList>
            <person name="Wallbank WR R."/>
            <person name="Pardo Diaz C."/>
            <person name="Kozak K."/>
            <person name="Martin S."/>
            <person name="Jiggins C."/>
            <person name="Moest M."/>
            <person name="Warren A I."/>
            <person name="Generalovic N T."/>
            <person name="Byers J.R.P. K."/>
            <person name="Montejo-Kovacevich G."/>
            <person name="Yen C E."/>
        </authorList>
    </citation>
    <scope>NUCLEOTIDE SEQUENCE [LARGE SCALE GENOMIC DNA]</scope>
</reference>
<keyword evidence="10" id="KW-1185">Reference proteome</keyword>
<feature type="region of interest" description="Disordered" evidence="7">
    <location>
        <begin position="164"/>
        <end position="184"/>
    </location>
</feature>
<evidence type="ECO:0000256" key="7">
    <source>
        <dbReference type="SAM" id="MobiDB-lite"/>
    </source>
</evidence>
<dbReference type="Gene3D" id="3.30.70.330">
    <property type="match status" value="1"/>
</dbReference>
<dbReference type="GO" id="GO:0071011">
    <property type="term" value="C:precatalytic spliceosome"/>
    <property type="evidence" value="ECO:0007669"/>
    <property type="project" value="TreeGrafter"/>
</dbReference>
<dbReference type="SUPFAM" id="SSF54928">
    <property type="entry name" value="RNA-binding domain, RBD"/>
    <property type="match status" value="1"/>
</dbReference>
<organism evidence="9 10">
    <name type="scientific">Hermetia illucens</name>
    <name type="common">Black soldier fly</name>
    <dbReference type="NCBI Taxonomy" id="343691"/>
    <lineage>
        <taxon>Eukaryota</taxon>
        <taxon>Metazoa</taxon>
        <taxon>Ecdysozoa</taxon>
        <taxon>Arthropoda</taxon>
        <taxon>Hexapoda</taxon>
        <taxon>Insecta</taxon>
        <taxon>Pterygota</taxon>
        <taxon>Neoptera</taxon>
        <taxon>Endopterygota</taxon>
        <taxon>Diptera</taxon>
        <taxon>Brachycera</taxon>
        <taxon>Stratiomyomorpha</taxon>
        <taxon>Stratiomyidae</taxon>
        <taxon>Hermetiinae</taxon>
        <taxon>Hermetia</taxon>
    </lineage>
</organism>
<dbReference type="OMA" id="GFVEMRS"/>
<dbReference type="Proteomes" id="UP000594454">
    <property type="component" value="Chromosome 4"/>
</dbReference>
<keyword evidence="4" id="KW-0539">Nucleus</keyword>
<evidence type="ECO:0000256" key="1">
    <source>
        <dbReference type="ARBA" id="ARBA00004123"/>
    </source>
</evidence>
<dbReference type="InterPro" id="IPR000504">
    <property type="entry name" value="RRM_dom"/>
</dbReference>
<evidence type="ECO:0000256" key="4">
    <source>
        <dbReference type="ARBA" id="ARBA00023242"/>
    </source>
</evidence>
<gene>
    <name evidence="9" type="ORF">HERILL_LOCUS11107</name>
</gene>
<evidence type="ECO:0000313" key="10">
    <source>
        <dbReference type="Proteomes" id="UP000594454"/>
    </source>
</evidence>
<proteinExistence type="predicted"/>
<keyword evidence="3 6" id="KW-0694">RNA-binding</keyword>
<comment type="subcellular location">
    <subcellularLocation>
        <location evidence="1">Nucleus</location>
    </subcellularLocation>
</comment>
<evidence type="ECO:0000256" key="5">
    <source>
        <dbReference type="ARBA" id="ARBA00031739"/>
    </source>
</evidence>
<evidence type="ECO:0000313" key="9">
    <source>
        <dbReference type="EMBL" id="CAD7088488.1"/>
    </source>
</evidence>
<dbReference type="SMART" id="SM00360">
    <property type="entry name" value="RRM"/>
    <property type="match status" value="1"/>
</dbReference>
<dbReference type="InterPro" id="IPR035979">
    <property type="entry name" value="RBD_domain_sf"/>
</dbReference>
<sequence>MSTDTTRGWSKYAREYDPIKCGSIDGTDTVPHDRGVIRALNSTYRPNEKVTGNPERTIFIGRLHIKTNEDTLCKKFEKFGKIRNCRVVRDIVTGVSKCYAFIEFKRSSSAQCAVNEMQKAYIDDCEIVVEHEFERTMKGWKPRRLGGGFGGRKESGQLRFGGRARPFQKPFELYSKPSHSRDKR</sequence>
<dbReference type="InParanoid" id="A0A7R8YX09"/>
<dbReference type="PANTHER" id="PTHR13952:SF6">
    <property type="entry name" value="U11_U12 SMALL NUCLEAR RIBONUCLEOPROTEIN 35 KDA PROTEIN"/>
    <property type="match status" value="1"/>
</dbReference>
<dbReference type="PROSITE" id="PS50102">
    <property type="entry name" value="RRM"/>
    <property type="match status" value="1"/>
</dbReference>
<dbReference type="InterPro" id="IPR051183">
    <property type="entry name" value="U1_U11-U12_snRNP_70-35kDa"/>
</dbReference>
<dbReference type="Pfam" id="PF00076">
    <property type="entry name" value="RRM_1"/>
    <property type="match status" value="1"/>
</dbReference>
<dbReference type="InterPro" id="IPR012677">
    <property type="entry name" value="Nucleotide-bd_a/b_plait_sf"/>
</dbReference>
<evidence type="ECO:0000259" key="8">
    <source>
        <dbReference type="PROSITE" id="PS50102"/>
    </source>
</evidence>
<feature type="domain" description="RRM" evidence="8">
    <location>
        <begin position="56"/>
        <end position="134"/>
    </location>
</feature>
<name>A0A7R8YX09_HERIL</name>
<dbReference type="FunFam" id="3.30.70.330:FF:000132">
    <property type="entry name" value="Small nuclear ribonucleoprotein U11/U12 subunit 35"/>
    <property type="match status" value="1"/>
</dbReference>
<dbReference type="AlphaFoldDB" id="A0A7R8YX09"/>
<evidence type="ECO:0000256" key="3">
    <source>
        <dbReference type="ARBA" id="ARBA00022884"/>
    </source>
</evidence>
<dbReference type="GO" id="GO:0003729">
    <property type="term" value="F:mRNA binding"/>
    <property type="evidence" value="ECO:0007669"/>
    <property type="project" value="TreeGrafter"/>
</dbReference>
<dbReference type="EMBL" id="LR899012">
    <property type="protein sequence ID" value="CAD7088488.1"/>
    <property type="molecule type" value="Genomic_DNA"/>
</dbReference>
<evidence type="ECO:0000256" key="2">
    <source>
        <dbReference type="ARBA" id="ARBA00021080"/>
    </source>
</evidence>
<dbReference type="GO" id="GO:0000398">
    <property type="term" value="P:mRNA splicing, via spliceosome"/>
    <property type="evidence" value="ECO:0007669"/>
    <property type="project" value="TreeGrafter"/>
</dbReference>
<protein>
    <recommendedName>
        <fullName evidence="2">U11/U12 small nuclear ribonucleoprotein 35 kDa protein</fullName>
    </recommendedName>
    <alternativeName>
        <fullName evidence="5">U1 snRNP-binding protein homolog</fullName>
    </alternativeName>
</protein>
<dbReference type="PANTHER" id="PTHR13952">
    <property type="entry name" value="U1 SMALL NUCLEAR RIBONUCLEOPROTEIN 70 KD"/>
    <property type="match status" value="1"/>
</dbReference>